<sequence length="67" mass="7533">MNMDRIRTAENRRVGNRNISPETTAENMPVAPLNGPKLETAISRFRRQRTEHPRHELTPGVPSSSPG</sequence>
<dbReference type="EMBL" id="AGQV01000001">
    <property type="protein sequence ID" value="EHH68967.1"/>
    <property type="molecule type" value="Genomic_DNA"/>
</dbReference>
<proteinExistence type="predicted"/>
<dbReference type="STRING" id="1088869.GMO_02740"/>
<keyword evidence="3" id="KW-1185">Reference proteome</keyword>
<gene>
    <name evidence="2" type="ORF">GMO_02740</name>
</gene>
<protein>
    <submittedName>
        <fullName evidence="2">Uncharacterized protein</fullName>
    </submittedName>
</protein>
<dbReference type="PATRIC" id="fig|1088869.3.peg.277"/>
<name>G6XFK9_9PROT</name>
<dbReference type="Proteomes" id="UP000004949">
    <property type="component" value="Unassembled WGS sequence"/>
</dbReference>
<evidence type="ECO:0000313" key="3">
    <source>
        <dbReference type="Proteomes" id="UP000004949"/>
    </source>
</evidence>
<comment type="caution">
    <text evidence="2">The sequence shown here is derived from an EMBL/GenBank/DDBJ whole genome shotgun (WGS) entry which is preliminary data.</text>
</comment>
<evidence type="ECO:0000256" key="1">
    <source>
        <dbReference type="SAM" id="MobiDB-lite"/>
    </source>
</evidence>
<dbReference type="AlphaFoldDB" id="G6XFK9"/>
<feature type="compositionally biased region" description="Polar residues" evidence="1">
    <location>
        <begin position="17"/>
        <end position="26"/>
    </location>
</feature>
<accession>G6XFK9</accession>
<feature type="compositionally biased region" description="Basic and acidic residues" evidence="1">
    <location>
        <begin position="1"/>
        <end position="13"/>
    </location>
</feature>
<feature type="region of interest" description="Disordered" evidence="1">
    <location>
        <begin position="1"/>
        <end position="67"/>
    </location>
</feature>
<reference evidence="2 3" key="1">
    <citation type="submission" date="2011-10" db="EMBL/GenBank/DDBJ databases">
        <title>Genome sequence of Gluconobacter morbifer G707, isolated from Drosophila gut.</title>
        <authorList>
            <person name="Lee W.-J."/>
            <person name="Kim E.-K."/>
        </authorList>
    </citation>
    <scope>NUCLEOTIDE SEQUENCE [LARGE SCALE GENOMIC DNA]</scope>
    <source>
        <strain evidence="2 3">G707</strain>
    </source>
</reference>
<feature type="compositionally biased region" description="Basic and acidic residues" evidence="1">
    <location>
        <begin position="48"/>
        <end position="57"/>
    </location>
</feature>
<evidence type="ECO:0000313" key="2">
    <source>
        <dbReference type="EMBL" id="EHH68967.1"/>
    </source>
</evidence>
<organism evidence="2 3">
    <name type="scientific">Gluconobacter morbifer G707</name>
    <dbReference type="NCBI Taxonomy" id="1088869"/>
    <lineage>
        <taxon>Bacteria</taxon>
        <taxon>Pseudomonadati</taxon>
        <taxon>Pseudomonadota</taxon>
        <taxon>Alphaproteobacteria</taxon>
        <taxon>Acetobacterales</taxon>
        <taxon>Acetobacteraceae</taxon>
        <taxon>Gluconobacter</taxon>
    </lineage>
</organism>